<feature type="region of interest" description="Disordered" evidence="1">
    <location>
        <begin position="79"/>
        <end position="117"/>
    </location>
</feature>
<dbReference type="EMBL" id="CP003989">
    <property type="protein sequence ID" value="AGA35141.1"/>
    <property type="molecule type" value="Genomic_DNA"/>
</dbReference>
<dbReference type="KEGG" id="tni:TVNIR_3507"/>
<feature type="compositionally biased region" description="Basic and acidic residues" evidence="1">
    <location>
        <begin position="79"/>
        <end position="90"/>
    </location>
</feature>
<dbReference type="PATRIC" id="fig|1255043.3.peg.3538"/>
<dbReference type="HOGENOM" id="CLU_2083807_0_0_6"/>
<name>L0E3C5_THIND</name>
<evidence type="ECO:0000313" key="2">
    <source>
        <dbReference type="EMBL" id="AGA35141.1"/>
    </source>
</evidence>
<protein>
    <submittedName>
        <fullName evidence="2">Uncharacterized protein</fullName>
    </submittedName>
</protein>
<dbReference type="AlphaFoldDB" id="L0E3C5"/>
<evidence type="ECO:0000313" key="3">
    <source>
        <dbReference type="Proteomes" id="UP000010809"/>
    </source>
</evidence>
<keyword evidence="3" id="KW-1185">Reference proteome</keyword>
<reference evidence="2" key="1">
    <citation type="submission" date="2015-12" db="EMBL/GenBank/DDBJ databases">
        <authorList>
            <person name="Tikhonova T.V."/>
            <person name="Pavlov A.R."/>
            <person name="Beletsky A.V."/>
            <person name="Mardanov A.V."/>
            <person name="Sorokin D.Y."/>
            <person name="Ravin N.V."/>
            <person name="Popov V.O."/>
        </authorList>
    </citation>
    <scope>NUCLEOTIDE SEQUENCE</scope>
    <source>
        <strain evidence="2">DSM 14787</strain>
    </source>
</reference>
<proteinExistence type="predicted"/>
<evidence type="ECO:0000256" key="1">
    <source>
        <dbReference type="SAM" id="MobiDB-lite"/>
    </source>
</evidence>
<sequence length="117" mass="12711">MLVPLGGHREFVAAHGLMNDALAEALGLGEWVDPTGPEYDPRAVRLALRSLHAAAERSRKRATVPERLRANTARLRHDLRIGHARADHPAELGAADAGRHDEPVGRQPVRRGADSPD</sequence>
<organism evidence="2 3">
    <name type="scientific">Thioalkalivibrio nitratireducens (strain DSM 14787 / UNIQEM 213 / ALEN2)</name>
    <dbReference type="NCBI Taxonomy" id="1255043"/>
    <lineage>
        <taxon>Bacteria</taxon>
        <taxon>Pseudomonadati</taxon>
        <taxon>Pseudomonadota</taxon>
        <taxon>Gammaproteobacteria</taxon>
        <taxon>Chromatiales</taxon>
        <taxon>Ectothiorhodospiraceae</taxon>
        <taxon>Thioalkalivibrio</taxon>
    </lineage>
</organism>
<gene>
    <name evidence="2" type="ordered locus">TVNIR_3507</name>
</gene>
<accession>L0E3C5</accession>
<dbReference type="Proteomes" id="UP000010809">
    <property type="component" value="Chromosome"/>
</dbReference>